<dbReference type="SUPFAM" id="SSF53697">
    <property type="entry name" value="SIS domain"/>
    <property type="match status" value="1"/>
</dbReference>
<dbReference type="CDD" id="cd05013">
    <property type="entry name" value="SIS_RpiR"/>
    <property type="match status" value="1"/>
</dbReference>
<dbReference type="InterPro" id="IPR050099">
    <property type="entry name" value="SIS_GmhA/DiaA_subfam"/>
</dbReference>
<dbReference type="Gene3D" id="3.40.50.10490">
    <property type="entry name" value="Glucose-6-phosphate isomerase like protein, domain 1"/>
    <property type="match status" value="1"/>
</dbReference>
<protein>
    <submittedName>
        <fullName evidence="2">SIS domain-containing protein</fullName>
    </submittedName>
</protein>
<evidence type="ECO:0000313" key="2">
    <source>
        <dbReference type="EMBL" id="GAA0732664.1"/>
    </source>
</evidence>
<keyword evidence="3" id="KW-1185">Reference proteome</keyword>
<gene>
    <name evidence="2" type="ORF">GCM10008906_02590</name>
</gene>
<proteinExistence type="predicted"/>
<dbReference type="NCBIfam" id="NF002805">
    <property type="entry name" value="PRK02947.1"/>
    <property type="match status" value="1"/>
</dbReference>
<dbReference type="Pfam" id="PF13580">
    <property type="entry name" value="SIS_2"/>
    <property type="match status" value="1"/>
</dbReference>
<evidence type="ECO:0000259" key="1">
    <source>
        <dbReference type="PROSITE" id="PS51464"/>
    </source>
</evidence>
<organism evidence="2 3">
    <name type="scientific">Clostridium oceanicum</name>
    <dbReference type="NCBI Taxonomy" id="1543"/>
    <lineage>
        <taxon>Bacteria</taxon>
        <taxon>Bacillati</taxon>
        <taxon>Bacillota</taxon>
        <taxon>Clostridia</taxon>
        <taxon>Eubacteriales</taxon>
        <taxon>Clostridiaceae</taxon>
        <taxon>Clostridium</taxon>
    </lineage>
</organism>
<dbReference type="InterPro" id="IPR001347">
    <property type="entry name" value="SIS_dom"/>
</dbReference>
<dbReference type="InterPro" id="IPR035472">
    <property type="entry name" value="RpiR-like_SIS"/>
</dbReference>
<dbReference type="Proteomes" id="UP001501510">
    <property type="component" value="Unassembled WGS sequence"/>
</dbReference>
<evidence type="ECO:0000313" key="3">
    <source>
        <dbReference type="Proteomes" id="UP001501510"/>
    </source>
</evidence>
<reference evidence="3" key="1">
    <citation type="journal article" date="2019" name="Int. J. Syst. Evol. Microbiol.">
        <title>The Global Catalogue of Microorganisms (GCM) 10K type strain sequencing project: providing services to taxonomists for standard genome sequencing and annotation.</title>
        <authorList>
            <consortium name="The Broad Institute Genomics Platform"/>
            <consortium name="The Broad Institute Genome Sequencing Center for Infectious Disease"/>
            <person name="Wu L."/>
            <person name="Ma J."/>
        </authorList>
    </citation>
    <scope>NUCLEOTIDE SEQUENCE [LARGE SCALE GENOMIC DNA]</scope>
    <source>
        <strain evidence="3">JCM 1407</strain>
    </source>
</reference>
<dbReference type="RefSeq" id="WP_343758042.1">
    <property type="nucleotide sequence ID" value="NZ_BAAACG010000001.1"/>
</dbReference>
<dbReference type="PANTHER" id="PTHR30390:SF7">
    <property type="entry name" value="PHOSPHOHEPTOSE ISOMERASE"/>
    <property type="match status" value="1"/>
</dbReference>
<comment type="caution">
    <text evidence="2">The sequence shown here is derived from an EMBL/GenBank/DDBJ whole genome shotgun (WGS) entry which is preliminary data.</text>
</comment>
<accession>A0ABP3UK21</accession>
<dbReference type="InterPro" id="IPR046348">
    <property type="entry name" value="SIS_dom_sf"/>
</dbReference>
<dbReference type="PANTHER" id="PTHR30390">
    <property type="entry name" value="SEDOHEPTULOSE 7-PHOSPHATE ISOMERASE / DNAA INITIATOR-ASSOCIATING FACTOR FOR REPLICATION INITIATION"/>
    <property type="match status" value="1"/>
</dbReference>
<sequence>MDYIDRYFDTIKNILDNILKNEKENIDMAAKAMVDSIEKGNALFVFGCSHAGILAEELFYRAGGLALMNPIFNPTMMLNTRPVTLTSKMERLHEFGKIIIDESPLKKGDVILIHSVSGRNSATIDAALRAKEKGAKVIGLTNLNYSKNVSSRHNSGKNLYEICDIVIDNCGDFEDASIKFDEMGQKVGPTSTAVGATIVNSIIIRVCEIILEKGNKPPVFHSANVDGGDEFNKTIFKLYKNSIHYL</sequence>
<feature type="domain" description="SIS" evidence="1">
    <location>
        <begin position="33"/>
        <end position="220"/>
    </location>
</feature>
<dbReference type="PROSITE" id="PS51464">
    <property type="entry name" value="SIS"/>
    <property type="match status" value="1"/>
</dbReference>
<name>A0ABP3UK21_9CLOT</name>
<dbReference type="EMBL" id="BAAACG010000001">
    <property type="protein sequence ID" value="GAA0732664.1"/>
    <property type="molecule type" value="Genomic_DNA"/>
</dbReference>